<evidence type="ECO:0000259" key="3">
    <source>
        <dbReference type="PROSITE" id="PS50801"/>
    </source>
</evidence>
<evidence type="ECO:0000313" key="5">
    <source>
        <dbReference type="Proteomes" id="UP001320544"/>
    </source>
</evidence>
<dbReference type="NCBIfam" id="TIGR00377">
    <property type="entry name" value="ant_ant_sig"/>
    <property type="match status" value="1"/>
</dbReference>
<dbReference type="PROSITE" id="PS50801">
    <property type="entry name" value="STAS"/>
    <property type="match status" value="1"/>
</dbReference>
<comment type="similarity">
    <text evidence="1 2">Belongs to the anti-sigma-factor antagonist family.</text>
</comment>
<dbReference type="InterPro" id="IPR002645">
    <property type="entry name" value="STAS_dom"/>
</dbReference>
<dbReference type="EMBL" id="AP025564">
    <property type="protein sequence ID" value="BDE95327.1"/>
    <property type="molecule type" value="Genomic_DNA"/>
</dbReference>
<dbReference type="SUPFAM" id="SSF52091">
    <property type="entry name" value="SpoIIaa-like"/>
    <property type="match status" value="1"/>
</dbReference>
<evidence type="ECO:0000256" key="1">
    <source>
        <dbReference type="ARBA" id="ARBA00009013"/>
    </source>
</evidence>
<proteinExistence type="inferred from homology"/>
<reference evidence="4 5" key="1">
    <citation type="submission" date="2022-01" db="EMBL/GenBank/DDBJ databases">
        <title>Novel bile acid biosynthetic pathways are enriched in the microbiome of centenarians.</title>
        <authorList>
            <person name="Sato Y."/>
            <person name="Atarashi K."/>
            <person name="Plichta R.D."/>
            <person name="Arai Y."/>
            <person name="Sasajima S."/>
            <person name="Kearney M.S."/>
            <person name="Suda W."/>
            <person name="Takeshita K."/>
            <person name="Sasaki T."/>
            <person name="Okamoto S."/>
            <person name="Skelly N.A."/>
            <person name="Okamura Y."/>
            <person name="Vlamakis H."/>
            <person name="Li Y."/>
            <person name="Tanoue T."/>
            <person name="Takei H."/>
            <person name="Nittono H."/>
            <person name="Narushima S."/>
            <person name="Irie J."/>
            <person name="Itoh H."/>
            <person name="Moriya K."/>
            <person name="Sugiura Y."/>
            <person name="Suematsu M."/>
            <person name="Moritoki N."/>
            <person name="Shibata S."/>
            <person name="Littman R.D."/>
            <person name="Fischbach A.M."/>
            <person name="Uwamino Y."/>
            <person name="Inoue T."/>
            <person name="Honda A."/>
            <person name="Hattori M."/>
            <person name="Murai T."/>
            <person name="Xavier J.R."/>
            <person name="Hirose N."/>
            <person name="Honda K."/>
        </authorList>
    </citation>
    <scope>NUCLEOTIDE SEQUENCE [LARGE SCALE GENOMIC DNA]</scope>
    <source>
        <strain evidence="4 5">CE91-St30</strain>
    </source>
</reference>
<dbReference type="Pfam" id="PF01740">
    <property type="entry name" value="STAS"/>
    <property type="match status" value="1"/>
</dbReference>
<dbReference type="InterPro" id="IPR003658">
    <property type="entry name" value="Anti-sigma_ant"/>
</dbReference>
<name>A0ABN6MBC8_9ACTN</name>
<dbReference type="InterPro" id="IPR036513">
    <property type="entry name" value="STAS_dom_sf"/>
</dbReference>
<feature type="domain" description="STAS" evidence="3">
    <location>
        <begin position="1"/>
        <end position="102"/>
    </location>
</feature>
<dbReference type="CDD" id="cd07043">
    <property type="entry name" value="STAS_anti-anti-sigma_factors"/>
    <property type="match status" value="1"/>
</dbReference>
<accession>A0ABN6MBC8</accession>
<dbReference type="Proteomes" id="UP001320544">
    <property type="component" value="Chromosome"/>
</dbReference>
<protein>
    <recommendedName>
        <fullName evidence="2">Anti-sigma factor antagonist</fullName>
    </recommendedName>
</protein>
<gene>
    <name evidence="4" type="ORF">CE91St30_06600</name>
</gene>
<sequence>MEITEQREGATLVLTLDGRLDTLTSPSLESIVANADTLAGVETLVLNIAAVEYVSSAGLRVVLQAHKAMEARKGVFVVRHPNEYVAEVFQVTGFADVLTIEA</sequence>
<keyword evidence="5" id="KW-1185">Reference proteome</keyword>
<dbReference type="RefSeq" id="WP_102379035.1">
    <property type="nucleotide sequence ID" value="NZ_AP025564.1"/>
</dbReference>
<evidence type="ECO:0000256" key="2">
    <source>
        <dbReference type="RuleBase" id="RU003749"/>
    </source>
</evidence>
<evidence type="ECO:0000313" key="4">
    <source>
        <dbReference type="EMBL" id="BDE95327.1"/>
    </source>
</evidence>
<dbReference type="PANTHER" id="PTHR33495">
    <property type="entry name" value="ANTI-SIGMA FACTOR ANTAGONIST TM_1081-RELATED-RELATED"/>
    <property type="match status" value="1"/>
</dbReference>
<organism evidence="4 5">
    <name type="scientific">Raoultibacter timonensis</name>
    <dbReference type="NCBI Taxonomy" id="1907662"/>
    <lineage>
        <taxon>Bacteria</taxon>
        <taxon>Bacillati</taxon>
        <taxon>Actinomycetota</taxon>
        <taxon>Coriobacteriia</taxon>
        <taxon>Eggerthellales</taxon>
        <taxon>Eggerthellaceae</taxon>
        <taxon>Raoultibacter</taxon>
    </lineage>
</organism>
<dbReference type="Gene3D" id="3.30.750.24">
    <property type="entry name" value="STAS domain"/>
    <property type="match status" value="1"/>
</dbReference>